<comment type="caution">
    <text evidence="3">The sequence shown here is derived from an EMBL/GenBank/DDBJ whole genome shotgun (WGS) entry which is preliminary data.</text>
</comment>
<keyword evidence="4" id="KW-1185">Reference proteome</keyword>
<dbReference type="Pfam" id="PF01610">
    <property type="entry name" value="DDE_Tnp_ISL3"/>
    <property type="match status" value="1"/>
</dbReference>
<dbReference type="InterPro" id="IPR002560">
    <property type="entry name" value="Transposase_DDE"/>
</dbReference>
<dbReference type="AlphaFoldDB" id="A0A2N3Y3F7"/>
<gene>
    <name evidence="3" type="ORF">A8926_5415</name>
</gene>
<dbReference type="InterPro" id="IPR032877">
    <property type="entry name" value="Transposase_HTH"/>
</dbReference>
<dbReference type="EMBL" id="PJNB01000001">
    <property type="protein sequence ID" value="PKW17448.1"/>
    <property type="molecule type" value="Genomic_DNA"/>
</dbReference>
<feature type="domain" description="Transposase IS204/IS1001/IS1096/IS1165 DDE" evidence="1">
    <location>
        <begin position="153"/>
        <end position="382"/>
    </location>
</feature>
<evidence type="ECO:0000313" key="3">
    <source>
        <dbReference type="EMBL" id="PKW17448.1"/>
    </source>
</evidence>
<dbReference type="Proteomes" id="UP000233786">
    <property type="component" value="Unassembled WGS sequence"/>
</dbReference>
<accession>A0A2N3Y3F7</accession>
<proteinExistence type="predicted"/>
<dbReference type="Pfam" id="PF13542">
    <property type="entry name" value="HTH_Tnp_ISL3"/>
    <property type="match status" value="1"/>
</dbReference>
<reference evidence="3" key="1">
    <citation type="submission" date="2017-12" db="EMBL/GenBank/DDBJ databases">
        <title>Sequencing the genomes of 1000 Actinobacteria strains.</title>
        <authorList>
            <person name="Klenk H.-P."/>
        </authorList>
    </citation>
    <scope>NUCLEOTIDE SEQUENCE [LARGE SCALE GENOMIC DNA]</scope>
    <source>
        <strain evidence="3">DSM 44228</strain>
    </source>
</reference>
<name>A0A2N3Y3F7_SACSN</name>
<dbReference type="NCBIfam" id="NF033550">
    <property type="entry name" value="transpos_ISL3"/>
    <property type="match status" value="1"/>
</dbReference>
<dbReference type="STRING" id="994479.GCA_000194155_01031"/>
<protein>
    <submittedName>
        <fullName evidence="3">Transposase</fullName>
    </submittedName>
</protein>
<dbReference type="PANTHER" id="PTHR33498:SF1">
    <property type="entry name" value="TRANSPOSASE FOR INSERTION SEQUENCE ELEMENT IS1557"/>
    <property type="match status" value="1"/>
</dbReference>
<dbReference type="InterPro" id="IPR047951">
    <property type="entry name" value="Transpos_ISL3"/>
</dbReference>
<dbReference type="PANTHER" id="PTHR33498">
    <property type="entry name" value="TRANSPOSASE FOR INSERTION SEQUENCE ELEMENT IS1557"/>
    <property type="match status" value="1"/>
</dbReference>
<evidence type="ECO:0000313" key="4">
    <source>
        <dbReference type="Proteomes" id="UP000233786"/>
    </source>
</evidence>
<evidence type="ECO:0000259" key="1">
    <source>
        <dbReference type="Pfam" id="PF01610"/>
    </source>
</evidence>
<sequence>MRVTTVFNRVLALPGASVESVSFTDQGVVLGLRRRRRLLVCPCGRKQRGRYDTSRRRWRHLDFGACQVWLEADIHRIDCRGCGRVRTEELPWARPGARHSRDFEDVIAWPAQRMDKTSVSRLMRCSWEAVDRIVGRVVVEHVDDARLEDVYRIGVDEISYKRGHKYLTVVADHDTRKVIWVQEGRDKEAFEKFFDTLGDERSEQVEAITMDGSGIYRPVAEGRAPQAEICMDPFHVIKWVNEAVDRARTAQAAEALIPSAQWRSTRAALRKGAENLTDKQRDIINQLRRTRYRLWRAWELKEEFRDVYRVIDPDEARTYLKSWCTRALRSRIPSMRNLVQRIRNHFDAIIAAIELGLSNSLLEGINSKIRVIQRRGYGHSPESLSTMIYLCLSGITITLPTER</sequence>
<dbReference type="OrthoDB" id="3238779at2"/>
<evidence type="ECO:0000259" key="2">
    <source>
        <dbReference type="Pfam" id="PF13542"/>
    </source>
</evidence>
<organism evidence="3 4">
    <name type="scientific">Saccharopolyspora spinosa</name>
    <dbReference type="NCBI Taxonomy" id="60894"/>
    <lineage>
        <taxon>Bacteria</taxon>
        <taxon>Bacillati</taxon>
        <taxon>Actinomycetota</taxon>
        <taxon>Actinomycetes</taxon>
        <taxon>Pseudonocardiales</taxon>
        <taxon>Pseudonocardiaceae</taxon>
        <taxon>Saccharopolyspora</taxon>
    </lineage>
</organism>
<feature type="domain" description="Transposase IS204/IS1001/IS1096/IS1165 helix-turn-helix" evidence="2">
    <location>
        <begin position="88"/>
        <end position="137"/>
    </location>
</feature>